<keyword evidence="1" id="KW-0732">Signal</keyword>
<feature type="chain" id="PRO_5005545548" evidence="1">
    <location>
        <begin position="17"/>
        <end position="73"/>
    </location>
</feature>
<dbReference type="Proteomes" id="UP000037122">
    <property type="component" value="Unassembled WGS sequence"/>
</dbReference>
<dbReference type="EMBL" id="LGST01000008">
    <property type="protein sequence ID" value="KNE01926.1"/>
    <property type="molecule type" value="Genomic_DNA"/>
</dbReference>
<dbReference type="AlphaFoldDB" id="A0A0L0P7C0"/>
<protein>
    <submittedName>
        <fullName evidence="2">Uncharacterized protein</fullName>
    </submittedName>
</protein>
<comment type="caution">
    <text evidence="2">The sequence shown here is derived from an EMBL/GenBank/DDBJ whole genome shotgun (WGS) entry which is preliminary data.</text>
</comment>
<reference evidence="3" key="1">
    <citation type="journal article" date="2015" name="BMC Genomics">
        <title>Draft genome of a commonly misdiagnosed multidrug resistant pathogen Candida auris.</title>
        <authorList>
            <person name="Chatterjee S."/>
            <person name="Alampalli S.V."/>
            <person name="Nageshan R.K."/>
            <person name="Chettiar S.T."/>
            <person name="Joshi S."/>
            <person name="Tatu U.S."/>
        </authorList>
    </citation>
    <scope>NUCLEOTIDE SEQUENCE [LARGE SCALE GENOMIC DNA]</scope>
    <source>
        <strain evidence="3">6684</strain>
    </source>
</reference>
<dbReference type="VEuPathDB" id="FungiDB:QG37_01273"/>
<proteinExistence type="predicted"/>
<evidence type="ECO:0000313" key="2">
    <source>
        <dbReference type="EMBL" id="KNE01926.1"/>
    </source>
</evidence>
<gene>
    <name evidence="2" type="ORF">QG37_01273</name>
</gene>
<name>A0A0L0P7C0_CANAR</name>
<organism evidence="2 3">
    <name type="scientific">Candidozyma auris</name>
    <name type="common">Yeast</name>
    <name type="synonym">Candida auris</name>
    <dbReference type="NCBI Taxonomy" id="498019"/>
    <lineage>
        <taxon>Eukaryota</taxon>
        <taxon>Fungi</taxon>
        <taxon>Dikarya</taxon>
        <taxon>Ascomycota</taxon>
        <taxon>Saccharomycotina</taxon>
        <taxon>Pichiomycetes</taxon>
        <taxon>Metschnikowiaceae</taxon>
        <taxon>Candidozyma</taxon>
    </lineage>
</organism>
<evidence type="ECO:0000256" key="1">
    <source>
        <dbReference type="SAM" id="SignalP"/>
    </source>
</evidence>
<accession>A0A0L0P7C0</accession>
<evidence type="ECO:0000313" key="3">
    <source>
        <dbReference type="Proteomes" id="UP000037122"/>
    </source>
</evidence>
<sequence length="73" mass="8456">MGNVLVMWWWTTDVDCMCDYACTRWCHCLGKSILRELIEGHSGAIIELNSLFRMIVYNEVITLEIEDVEVDDG</sequence>
<feature type="signal peptide" evidence="1">
    <location>
        <begin position="1"/>
        <end position="16"/>
    </location>
</feature>